<name>A0AAE1GTE3_9NEOP</name>
<reference evidence="3" key="1">
    <citation type="submission" date="2021-07" db="EMBL/GenBank/DDBJ databases">
        <authorList>
            <person name="Catto M.A."/>
            <person name="Jacobson A."/>
            <person name="Kennedy G."/>
            <person name="Labadie P."/>
            <person name="Hunt B.G."/>
            <person name="Srinivasan R."/>
        </authorList>
    </citation>
    <scope>NUCLEOTIDE SEQUENCE</scope>
    <source>
        <strain evidence="3">PL_HMW_Pooled</strain>
        <tissue evidence="3">Head</tissue>
    </source>
</reference>
<evidence type="ECO:0000256" key="2">
    <source>
        <dbReference type="SAM" id="SignalP"/>
    </source>
</evidence>
<organism evidence="3 4">
    <name type="scientific">Frankliniella fusca</name>
    <dbReference type="NCBI Taxonomy" id="407009"/>
    <lineage>
        <taxon>Eukaryota</taxon>
        <taxon>Metazoa</taxon>
        <taxon>Ecdysozoa</taxon>
        <taxon>Arthropoda</taxon>
        <taxon>Hexapoda</taxon>
        <taxon>Insecta</taxon>
        <taxon>Pterygota</taxon>
        <taxon>Neoptera</taxon>
        <taxon>Paraneoptera</taxon>
        <taxon>Thysanoptera</taxon>
        <taxon>Terebrantia</taxon>
        <taxon>Thripoidea</taxon>
        <taxon>Thripidae</taxon>
        <taxon>Frankliniella</taxon>
    </lineage>
</organism>
<feature type="signal peptide" evidence="2">
    <location>
        <begin position="1"/>
        <end position="21"/>
    </location>
</feature>
<evidence type="ECO:0000313" key="4">
    <source>
        <dbReference type="Proteomes" id="UP001219518"/>
    </source>
</evidence>
<reference evidence="3" key="2">
    <citation type="journal article" date="2023" name="BMC Genomics">
        <title>Pest status, molecular evolution, and epigenetic factors derived from the genome assembly of Frankliniella fusca, a thysanopteran phytovirus vector.</title>
        <authorList>
            <person name="Catto M.A."/>
            <person name="Labadie P.E."/>
            <person name="Jacobson A.L."/>
            <person name="Kennedy G.G."/>
            <person name="Srinivasan R."/>
            <person name="Hunt B.G."/>
        </authorList>
    </citation>
    <scope>NUCLEOTIDE SEQUENCE</scope>
    <source>
        <strain evidence="3">PL_HMW_Pooled</strain>
    </source>
</reference>
<proteinExistence type="predicted"/>
<evidence type="ECO:0000256" key="1">
    <source>
        <dbReference type="SAM" id="MobiDB-lite"/>
    </source>
</evidence>
<sequence length="136" mass="14803">MPRRAVVCFLIWVLVGGEGDGDPSDVREEHTLAHANCFGLAAELIASDSQSLLSLLHSEDGRRAAKDNALRALLANATSERAVAMLQDNRGISICGNAWLDWIPWIPCRVQSPPPRPPFQDEERGGDGEGPLCWTT</sequence>
<dbReference type="EMBL" id="JAHWGI010000083">
    <property type="protein sequence ID" value="KAK3908996.1"/>
    <property type="molecule type" value="Genomic_DNA"/>
</dbReference>
<evidence type="ECO:0000313" key="3">
    <source>
        <dbReference type="EMBL" id="KAK3908996.1"/>
    </source>
</evidence>
<keyword evidence="2" id="KW-0732">Signal</keyword>
<dbReference type="Proteomes" id="UP001219518">
    <property type="component" value="Unassembled WGS sequence"/>
</dbReference>
<dbReference type="AlphaFoldDB" id="A0AAE1GTE3"/>
<comment type="caution">
    <text evidence="3">The sequence shown here is derived from an EMBL/GenBank/DDBJ whole genome shotgun (WGS) entry which is preliminary data.</text>
</comment>
<accession>A0AAE1GTE3</accession>
<feature type="region of interest" description="Disordered" evidence="1">
    <location>
        <begin position="113"/>
        <end position="136"/>
    </location>
</feature>
<keyword evidence="4" id="KW-1185">Reference proteome</keyword>
<feature type="chain" id="PRO_5041970091" evidence="2">
    <location>
        <begin position="22"/>
        <end position="136"/>
    </location>
</feature>
<gene>
    <name evidence="3" type="ORF">KUF71_019252</name>
</gene>
<protein>
    <submittedName>
        <fullName evidence="3">Dihydroxy-acid dehydratase</fullName>
    </submittedName>
</protein>